<dbReference type="AlphaFoldDB" id="A0A2K8Z7L2"/>
<keyword evidence="5" id="KW-0106">Calcium</keyword>
<evidence type="ECO:0000313" key="10">
    <source>
        <dbReference type="Proteomes" id="UP000232883"/>
    </source>
</evidence>
<evidence type="ECO:0000256" key="5">
    <source>
        <dbReference type="ARBA" id="ARBA00022837"/>
    </source>
</evidence>
<dbReference type="PANTHER" id="PTHR31616">
    <property type="entry name" value="TREHALASE"/>
    <property type="match status" value="1"/>
</dbReference>
<dbReference type="SUPFAM" id="SSF48208">
    <property type="entry name" value="Six-hairpin glycosidases"/>
    <property type="match status" value="1"/>
</dbReference>
<keyword evidence="10" id="KW-1185">Reference proteome</keyword>
<dbReference type="Gene3D" id="1.50.10.10">
    <property type="match status" value="1"/>
</dbReference>
<comment type="cofactor">
    <cofactor evidence="1">
        <name>Ca(2+)</name>
        <dbReference type="ChEBI" id="CHEBI:29108"/>
    </cofactor>
</comment>
<feature type="domain" description="Glucodextranase N-terminal" evidence="8">
    <location>
        <begin position="8"/>
        <end position="272"/>
    </location>
</feature>
<evidence type="ECO:0000256" key="3">
    <source>
        <dbReference type="ARBA" id="ARBA00011245"/>
    </source>
</evidence>
<comment type="subunit">
    <text evidence="3">Monomer.</text>
</comment>
<keyword evidence="4" id="KW-0378">Hydrolase</keyword>
<comment type="similarity">
    <text evidence="2">Belongs to the glycosyl hydrolase 15 family.</text>
</comment>
<dbReference type="InterPro" id="IPR011013">
    <property type="entry name" value="Gal_mutarotase_sf_dom"/>
</dbReference>
<protein>
    <submittedName>
        <fullName evidence="9">Glucan 1,4-alpha-glucosidase</fullName>
    </submittedName>
</protein>
<evidence type="ECO:0000256" key="4">
    <source>
        <dbReference type="ARBA" id="ARBA00022801"/>
    </source>
</evidence>
<feature type="domain" description="GH15-like" evidence="7">
    <location>
        <begin position="289"/>
        <end position="679"/>
    </location>
</feature>
<gene>
    <name evidence="9" type="ORF">CWM47_30855</name>
</gene>
<evidence type="ECO:0000313" key="9">
    <source>
        <dbReference type="EMBL" id="AUD05862.1"/>
    </source>
</evidence>
<reference evidence="9 10" key="1">
    <citation type="submission" date="2017-11" db="EMBL/GenBank/DDBJ databases">
        <title>Taxonomic description and genome sequences of Spirosoma HA7 sp. nov., isolated from pollen microhabitat of Corylus avellana.</title>
        <authorList>
            <person name="Ambika Manirajan B."/>
            <person name="Suarez C."/>
            <person name="Ratering S."/>
            <person name="Geissler-Plaum R."/>
            <person name="Cardinale M."/>
            <person name="Sylvia S."/>
        </authorList>
    </citation>
    <scope>NUCLEOTIDE SEQUENCE [LARGE SCALE GENOMIC DNA]</scope>
    <source>
        <strain evidence="9 10">HA7</strain>
    </source>
</reference>
<dbReference type="InterPro" id="IPR014718">
    <property type="entry name" value="GH-type_carb-bd"/>
</dbReference>
<dbReference type="InterPro" id="IPR015220">
    <property type="entry name" value="Glucodextranase_N"/>
</dbReference>
<keyword evidence="6" id="KW-0326">Glycosidase</keyword>
<evidence type="ECO:0000259" key="7">
    <source>
        <dbReference type="Pfam" id="PF00723"/>
    </source>
</evidence>
<evidence type="ECO:0000256" key="2">
    <source>
        <dbReference type="ARBA" id="ARBA00006188"/>
    </source>
</evidence>
<accession>A0A2K8Z7L2</accession>
<dbReference type="RefSeq" id="WP_100992413.1">
    <property type="nucleotide sequence ID" value="NZ_CP025096.1"/>
</dbReference>
<dbReference type="InterPro" id="IPR012341">
    <property type="entry name" value="6hp_glycosidase-like_sf"/>
</dbReference>
<dbReference type="InterPro" id="IPR011613">
    <property type="entry name" value="GH15-like"/>
</dbReference>
<dbReference type="KEGG" id="spir:CWM47_30855"/>
<evidence type="ECO:0000256" key="1">
    <source>
        <dbReference type="ARBA" id="ARBA00001913"/>
    </source>
</evidence>
<proteinExistence type="inferred from homology"/>
<evidence type="ECO:0000256" key="6">
    <source>
        <dbReference type="ARBA" id="ARBA00023295"/>
    </source>
</evidence>
<name>A0A2K8Z7L2_9BACT</name>
<dbReference type="SUPFAM" id="SSF74650">
    <property type="entry name" value="Galactose mutarotase-like"/>
    <property type="match status" value="1"/>
</dbReference>
<dbReference type="Pfam" id="PF00723">
    <property type="entry name" value="Glyco_hydro_15"/>
    <property type="match status" value="1"/>
</dbReference>
<dbReference type="Gene3D" id="2.70.98.10">
    <property type="match status" value="1"/>
</dbReference>
<dbReference type="PROSITE" id="PS00820">
    <property type="entry name" value="GLUCOAMYLASE"/>
    <property type="match status" value="1"/>
</dbReference>
<dbReference type="InterPro" id="IPR046966">
    <property type="entry name" value="Glucoamylase_active_site"/>
</dbReference>
<sequence length="804" mass="90058">MNNETHYAFGAPGIPGKWTSSAKSGIGKAIDASNPISFTISHGILNEVYYPREDNACTRDMELLVTNGTDFFSEEKRDVDADVQMLEPGVPAYLISSTCKDKRYTLRKEIIADPLRNTVLQKIKFTSSTGPPKDYQVFVLLAPHISNQGGGNTGWTSDYKGVPMLFAEREGITLALACSLPFVRRSVGYVSSSDGYQDISTHRTMEWTFTQAEAGNIALTAQIGIGEDQEEFTVALSFGRNYKEAAVRARASLIQGFDAVKELYVSQWQQWHSRIQASTGGNVGKLFRNSIAVMRMHEATHFPGAVIASLSIPWGNTKGDGNIGGYHLVWPRDLVECSGGFLAFGAHDDAMRVLNYLMATQEADGHWPQNMWLEGDPYWNGLQLDQLAFPILLMGQCSTKSVLTKQAEKAAWDCVRKAATFLLRYGPLSPQERWEEESGISISTLATCIAALLVAADFAIRNNDKALAQYCFETADYWNSNIDNWLYVTDTPMARQAGVDGYYIRINPSGCRSEALKGQNISLKNRPDDKKNMPVNELISVDALCLVRFGLRQADDPRIRNTIKVIDAHLKVETPSGPCWHRYNNDGYGEHEDGTAFDGTGIGRLWPLLTGERAHYEIAAGNMQGAQELMQTLEGLSDRELLSEQVWDSADMPEKELFFGRPSGSAMPLVWAHAEYVKLCASLREQKVFDRPTHTVTRYLVKNTKSKLDIWRFMLPCRSVRKGNSLRLETRTAARVHWSVDNWATVQDTPSKDTGFGLYYTDIPANLLSGETIDFTFFWIEANRWENKNYSVTTLNQKAWKRMI</sequence>
<evidence type="ECO:0000259" key="8">
    <source>
        <dbReference type="Pfam" id="PF09137"/>
    </source>
</evidence>
<organism evidence="9 10">
    <name type="scientific">Spirosoma pollinicola</name>
    <dbReference type="NCBI Taxonomy" id="2057025"/>
    <lineage>
        <taxon>Bacteria</taxon>
        <taxon>Pseudomonadati</taxon>
        <taxon>Bacteroidota</taxon>
        <taxon>Cytophagia</taxon>
        <taxon>Cytophagales</taxon>
        <taxon>Cytophagaceae</taxon>
        <taxon>Spirosoma</taxon>
    </lineage>
</organism>
<dbReference type="PANTHER" id="PTHR31616:SF0">
    <property type="entry name" value="GLUCAN 1,4-ALPHA-GLUCOSIDASE"/>
    <property type="match status" value="1"/>
</dbReference>
<dbReference type="GO" id="GO:0016757">
    <property type="term" value="F:glycosyltransferase activity"/>
    <property type="evidence" value="ECO:0007669"/>
    <property type="project" value="UniProtKB-ARBA"/>
</dbReference>
<dbReference type="GO" id="GO:0030246">
    <property type="term" value="F:carbohydrate binding"/>
    <property type="evidence" value="ECO:0007669"/>
    <property type="project" value="InterPro"/>
</dbReference>
<dbReference type="OrthoDB" id="3902805at2"/>
<dbReference type="Pfam" id="PF09137">
    <property type="entry name" value="Glucodextran_N"/>
    <property type="match status" value="1"/>
</dbReference>
<dbReference type="GO" id="GO:0005975">
    <property type="term" value="P:carbohydrate metabolic process"/>
    <property type="evidence" value="ECO:0007669"/>
    <property type="project" value="InterPro"/>
</dbReference>
<dbReference type="CDD" id="cd07430">
    <property type="entry name" value="GH15_N"/>
    <property type="match status" value="1"/>
</dbReference>
<dbReference type="EMBL" id="CP025096">
    <property type="protein sequence ID" value="AUD05862.1"/>
    <property type="molecule type" value="Genomic_DNA"/>
</dbReference>
<dbReference type="InterPro" id="IPR008928">
    <property type="entry name" value="6-hairpin_glycosidase_sf"/>
</dbReference>
<dbReference type="GO" id="GO:0004553">
    <property type="term" value="F:hydrolase activity, hydrolyzing O-glycosyl compounds"/>
    <property type="evidence" value="ECO:0007669"/>
    <property type="project" value="TreeGrafter"/>
</dbReference>
<dbReference type="Proteomes" id="UP000232883">
    <property type="component" value="Chromosome"/>
</dbReference>